<dbReference type="GO" id="GO:0005829">
    <property type="term" value="C:cytosol"/>
    <property type="evidence" value="ECO:0007669"/>
    <property type="project" value="TreeGrafter"/>
</dbReference>
<dbReference type="KEGG" id="rgr:FZ934_17115"/>
<dbReference type="PROSITE" id="PS51273">
    <property type="entry name" value="GATASE_TYPE_1"/>
    <property type="match status" value="1"/>
</dbReference>
<evidence type="ECO:0000259" key="1">
    <source>
        <dbReference type="Pfam" id="PF00117"/>
    </source>
</evidence>
<dbReference type="Pfam" id="PF00117">
    <property type="entry name" value="GATase"/>
    <property type="match status" value="1"/>
</dbReference>
<dbReference type="Proteomes" id="UP000326881">
    <property type="component" value="Chromosome"/>
</dbReference>
<dbReference type="PANTHER" id="PTHR42695">
    <property type="entry name" value="GLUTAMINE AMIDOTRANSFERASE YLR126C-RELATED"/>
    <property type="match status" value="1"/>
</dbReference>
<accession>A0A5Q0C9G5</accession>
<dbReference type="Gene3D" id="3.40.50.880">
    <property type="match status" value="1"/>
</dbReference>
<dbReference type="SUPFAM" id="SSF52317">
    <property type="entry name" value="Class I glutamine amidotransferase-like"/>
    <property type="match status" value="1"/>
</dbReference>
<sequence length="243" mass="26138">MRVAVIENMKSTPLGPLGIALAEANAEVERFRPWIDGQLPSGTGSHDALIVLGGEQNALDDENHPYLPALALLMRDFAEADKAVLGICLGAQILARAYEAENRLDAGLEFGWQDVSKSESGKSDPFLAGLGESFTTFQWHSDTFTLPASATHLAASGITQNQAFRIGRAAYGTQFHFEASSDIVDGWKSEFRTTIERMDASWLGRYDALVKAHAADADATGAAIARNWVGMIVVDTERLAAVG</sequence>
<dbReference type="PANTHER" id="PTHR42695:SF5">
    <property type="entry name" value="GLUTAMINE AMIDOTRANSFERASE YLR126C-RELATED"/>
    <property type="match status" value="1"/>
</dbReference>
<feature type="domain" description="Glutamine amidotransferase" evidence="1">
    <location>
        <begin position="45"/>
        <end position="181"/>
    </location>
</feature>
<dbReference type="GO" id="GO:0016740">
    <property type="term" value="F:transferase activity"/>
    <property type="evidence" value="ECO:0007669"/>
    <property type="project" value="UniProtKB-KW"/>
</dbReference>
<dbReference type="InterPro" id="IPR017926">
    <property type="entry name" value="GATASE"/>
</dbReference>
<dbReference type="EMBL" id="CP043498">
    <property type="protein sequence ID" value="QFY61965.1"/>
    <property type="molecule type" value="Genomic_DNA"/>
</dbReference>
<evidence type="ECO:0000313" key="2">
    <source>
        <dbReference type="EMBL" id="QFY61965.1"/>
    </source>
</evidence>
<dbReference type="OrthoDB" id="9794816at2"/>
<dbReference type="InterPro" id="IPR044992">
    <property type="entry name" value="ChyE-like"/>
</dbReference>
<dbReference type="AlphaFoldDB" id="A0A5Q0C9G5"/>
<reference evidence="2 3" key="1">
    <citation type="submission" date="2019-08" db="EMBL/GenBank/DDBJ databases">
        <title>Prosopis cineraria nodule microbiome.</title>
        <authorList>
            <person name="Ali R."/>
            <person name="Chaluvadi S.R."/>
            <person name="Wang X."/>
        </authorList>
    </citation>
    <scope>NUCLEOTIDE SEQUENCE [LARGE SCALE GENOMIC DNA]</scope>
    <source>
        <strain evidence="2 3">BG7</strain>
    </source>
</reference>
<dbReference type="RefSeq" id="WP_153272028.1">
    <property type="nucleotide sequence ID" value="NZ_CP043498.1"/>
</dbReference>
<keyword evidence="2" id="KW-0808">Transferase</keyword>
<dbReference type="InterPro" id="IPR029062">
    <property type="entry name" value="Class_I_gatase-like"/>
</dbReference>
<proteinExistence type="predicted"/>
<name>A0A5Q0C9G5_9HYPH</name>
<evidence type="ECO:0000313" key="3">
    <source>
        <dbReference type="Proteomes" id="UP000326881"/>
    </source>
</evidence>
<keyword evidence="3" id="KW-1185">Reference proteome</keyword>
<organism evidence="2 3">
    <name type="scientific">Rhizobium grahamii</name>
    <dbReference type="NCBI Taxonomy" id="1120045"/>
    <lineage>
        <taxon>Bacteria</taxon>
        <taxon>Pseudomonadati</taxon>
        <taxon>Pseudomonadota</taxon>
        <taxon>Alphaproteobacteria</taxon>
        <taxon>Hyphomicrobiales</taxon>
        <taxon>Rhizobiaceae</taxon>
        <taxon>Rhizobium/Agrobacterium group</taxon>
        <taxon>Rhizobium</taxon>
    </lineage>
</organism>
<keyword evidence="2" id="KW-0315">Glutamine amidotransferase</keyword>
<gene>
    <name evidence="2" type="ORF">FZ934_17115</name>
</gene>
<dbReference type="CDD" id="cd01741">
    <property type="entry name" value="GATase1_1"/>
    <property type="match status" value="1"/>
</dbReference>
<protein>
    <submittedName>
        <fullName evidence="2">Type 1 glutamine amidotransferase</fullName>
    </submittedName>
</protein>